<name>A0A137SWZ0_9BACT</name>
<gene>
    <name evidence="1" type="ORF">HMPREF3202_01311</name>
</gene>
<evidence type="ECO:0000313" key="1">
    <source>
        <dbReference type="EMBL" id="KXO16964.1"/>
    </source>
</evidence>
<accession>A0A137SWZ0</accession>
<dbReference type="STRING" id="28125.HMPREF3202_01311"/>
<dbReference type="AlphaFoldDB" id="A0A137SWZ0"/>
<dbReference type="Proteomes" id="UP000070093">
    <property type="component" value="Unassembled WGS sequence"/>
</dbReference>
<reference evidence="1 2" key="1">
    <citation type="submission" date="2016-02" db="EMBL/GenBank/DDBJ databases">
        <authorList>
            <person name="Wen L."/>
            <person name="He K."/>
            <person name="Yang H."/>
        </authorList>
    </citation>
    <scope>NUCLEOTIDE SEQUENCE [LARGE SCALE GENOMIC DNA]</scope>
    <source>
        <strain evidence="1 2">GED7880</strain>
    </source>
</reference>
<comment type="caution">
    <text evidence="1">The sequence shown here is derived from an EMBL/GenBank/DDBJ whole genome shotgun (WGS) entry which is preliminary data.</text>
</comment>
<sequence length="107" mass="12144">MLAITQQTPYTHVVSKETEQQGILAIPFEVFKAFPKVGTEQRVRLPLCHIRCETLSPLQLMPIPNIWIILPDMHTLKVFFSLSLNNLSQRLPYAQKVGGLLVTPCFV</sequence>
<evidence type="ECO:0000313" key="2">
    <source>
        <dbReference type="Proteomes" id="UP000070093"/>
    </source>
</evidence>
<organism evidence="1 2">
    <name type="scientific">Prevotella bivia</name>
    <dbReference type="NCBI Taxonomy" id="28125"/>
    <lineage>
        <taxon>Bacteria</taxon>
        <taxon>Pseudomonadati</taxon>
        <taxon>Bacteroidota</taxon>
        <taxon>Bacteroidia</taxon>
        <taxon>Bacteroidales</taxon>
        <taxon>Prevotellaceae</taxon>
        <taxon>Prevotella</taxon>
    </lineage>
</organism>
<proteinExistence type="predicted"/>
<protein>
    <submittedName>
        <fullName evidence="1">Uncharacterized protein</fullName>
    </submittedName>
</protein>
<dbReference type="EMBL" id="LTAG01000058">
    <property type="protein sequence ID" value="KXO16964.1"/>
    <property type="molecule type" value="Genomic_DNA"/>
</dbReference>